<dbReference type="Proteomes" id="UP000198771">
    <property type="component" value="Unassembled WGS sequence"/>
</dbReference>
<keyword evidence="3" id="KW-1185">Reference proteome</keyword>
<dbReference type="Pfam" id="PF10592">
    <property type="entry name" value="AIPR"/>
    <property type="match status" value="1"/>
</dbReference>
<evidence type="ECO:0000259" key="1">
    <source>
        <dbReference type="Pfam" id="PF10592"/>
    </source>
</evidence>
<reference evidence="2 3" key="1">
    <citation type="submission" date="2016-10" db="EMBL/GenBank/DDBJ databases">
        <authorList>
            <person name="de Groot N.N."/>
        </authorList>
    </citation>
    <scope>NUCLEOTIDE SEQUENCE [LARGE SCALE GENOMIC DNA]</scope>
    <source>
        <strain evidence="2 3">ASO4-2</strain>
    </source>
</reference>
<name>A0A1G6CSZ6_9BACT</name>
<dbReference type="OrthoDB" id="9806213at2"/>
<evidence type="ECO:0000313" key="2">
    <source>
        <dbReference type="EMBL" id="SDB36019.1"/>
    </source>
</evidence>
<feature type="domain" description="Abortive phage infection protein C-terminal" evidence="1">
    <location>
        <begin position="227"/>
        <end position="473"/>
    </location>
</feature>
<accession>A0A1G6CSZ6</accession>
<proteinExistence type="predicted"/>
<organism evidence="2 3">
    <name type="scientific">Desulfonatronum thiosulfatophilum</name>
    <dbReference type="NCBI Taxonomy" id="617002"/>
    <lineage>
        <taxon>Bacteria</taxon>
        <taxon>Pseudomonadati</taxon>
        <taxon>Thermodesulfobacteriota</taxon>
        <taxon>Desulfovibrionia</taxon>
        <taxon>Desulfovibrionales</taxon>
        <taxon>Desulfonatronaceae</taxon>
        <taxon>Desulfonatronum</taxon>
    </lineage>
</organism>
<sequence length="562" mass="63708">MIDLTYPNVLNLFPQHLAPRRNESASFLIWYFENYLRLDSLEAVDSVCDESGDKGIDGLYLNSDANTIEVYQSKLFQKPNPDVGDKLLREFCGALSQISTTEAIDNLIATAGGAQVALLINRLGLKRHLSEYEIRGYFICNGNIDANGKAFLQSAPHITFIGTSQLETTYVSSGRDIPPTQSKYFDISGYDVTEYIVDQQHRAVIAPIKAKELVTMEGIANQAIFAFNVRGPLGKTGVNKDIAKSIADPNKHKLFPLFHNGITVVADSVLRTNETIEAQNYYVVNGCQSLNSLFNNQRHLTDELRVLTKFIQASPQSPLSEMITRFSNNQNGVKARDFKSNNNIQIRLQNEFSDIYGSDFFYEIKRGEESGGSEVITNEVAGQYLMAFDLKIPWATHRKYQIFEEKHSDLFGRPNVTADRIMLCHVIVKAFISQQQHISNKLFAKYDLTKFFILYVLRLLFEGSDGNSIEILKSPEKFVRVPKHRSCFSAAICKLLAEIITDLNAEIDQLGEDFDYRGKLRDEKWCKELAYEIAATHLKLVVRNRMESFITLYNKEVAQQPH</sequence>
<dbReference type="AlphaFoldDB" id="A0A1G6CSZ6"/>
<evidence type="ECO:0000313" key="3">
    <source>
        <dbReference type="Proteomes" id="UP000198771"/>
    </source>
</evidence>
<protein>
    <submittedName>
        <fullName evidence="2">AIPR protein</fullName>
    </submittedName>
</protein>
<dbReference type="STRING" id="617002.SAMN05660653_01695"/>
<dbReference type="InterPro" id="IPR018891">
    <property type="entry name" value="AIPR_C"/>
</dbReference>
<gene>
    <name evidence="2" type="ORF">SAMN05660653_01695</name>
</gene>
<dbReference type="EMBL" id="FMXO01000009">
    <property type="protein sequence ID" value="SDB36019.1"/>
    <property type="molecule type" value="Genomic_DNA"/>
</dbReference>
<dbReference type="RefSeq" id="WP_161946253.1">
    <property type="nucleotide sequence ID" value="NZ_FMXO01000009.1"/>
</dbReference>